<organism evidence="2 3">
    <name type="scientific">Candidatus Choladousia intestinavium</name>
    <dbReference type="NCBI Taxonomy" id="2840727"/>
    <lineage>
        <taxon>Bacteria</taxon>
        <taxon>Bacillati</taxon>
        <taxon>Bacillota</taxon>
        <taxon>Clostridia</taxon>
        <taxon>Lachnospirales</taxon>
        <taxon>Lachnospiraceae</taxon>
        <taxon>Lachnospiraceae incertae sedis</taxon>
        <taxon>Candidatus Choladousia</taxon>
    </lineage>
</organism>
<dbReference type="EMBL" id="DVGK01000061">
    <property type="protein sequence ID" value="HIR13374.1"/>
    <property type="molecule type" value="Genomic_DNA"/>
</dbReference>
<dbReference type="AlphaFoldDB" id="A0A9D1ADE7"/>
<protein>
    <submittedName>
        <fullName evidence="2">Uncharacterized protein</fullName>
    </submittedName>
</protein>
<proteinExistence type="predicted"/>
<feature type="transmembrane region" description="Helical" evidence="1">
    <location>
        <begin position="12"/>
        <end position="31"/>
    </location>
</feature>
<keyword evidence="1" id="KW-0812">Transmembrane</keyword>
<keyword evidence="1" id="KW-1133">Transmembrane helix</keyword>
<sequence length="276" mass="32626">MWTTLEIQEQITLLGILFTLCVGLLNLMVTIHKNRVDVITQNRMNWISDVRKISSSIINWRYFDDTKDLLNPINELTLYLNVSKIIDEKIVASLLAMYDYAYKLSFYHNLRTNTAKDLYENYYKRKQEFRILIRIYLKKEWTRMKVECRIIKIPFVNFGIPGRGFNEKWATNTLMKEYEHIKQYEFKPWIEFSEVELKDLICDLNEQEELKKAIYDLCKTNTDVFASEDGGVYFSTEILDKYLKHNDNNIFSKIIDPDEIFSGGDGAIKVPDGKMA</sequence>
<evidence type="ECO:0000256" key="1">
    <source>
        <dbReference type="SAM" id="Phobius"/>
    </source>
</evidence>
<accession>A0A9D1ADE7</accession>
<reference evidence="2" key="1">
    <citation type="submission" date="2020-10" db="EMBL/GenBank/DDBJ databases">
        <authorList>
            <person name="Gilroy R."/>
        </authorList>
    </citation>
    <scope>NUCLEOTIDE SEQUENCE</scope>
    <source>
        <strain evidence="2">ChiSjej4B22-8148</strain>
    </source>
</reference>
<evidence type="ECO:0000313" key="2">
    <source>
        <dbReference type="EMBL" id="HIR13374.1"/>
    </source>
</evidence>
<comment type="caution">
    <text evidence="2">The sequence shown here is derived from an EMBL/GenBank/DDBJ whole genome shotgun (WGS) entry which is preliminary data.</text>
</comment>
<dbReference type="Proteomes" id="UP000886757">
    <property type="component" value="Unassembled WGS sequence"/>
</dbReference>
<name>A0A9D1ADE7_9FIRM</name>
<reference evidence="2" key="2">
    <citation type="journal article" date="2021" name="PeerJ">
        <title>Extensive microbial diversity within the chicken gut microbiome revealed by metagenomics and culture.</title>
        <authorList>
            <person name="Gilroy R."/>
            <person name="Ravi A."/>
            <person name="Getino M."/>
            <person name="Pursley I."/>
            <person name="Horton D.L."/>
            <person name="Alikhan N.F."/>
            <person name="Baker D."/>
            <person name="Gharbi K."/>
            <person name="Hall N."/>
            <person name="Watson M."/>
            <person name="Adriaenssens E.M."/>
            <person name="Foster-Nyarko E."/>
            <person name="Jarju S."/>
            <person name="Secka A."/>
            <person name="Antonio M."/>
            <person name="Oren A."/>
            <person name="Chaudhuri R.R."/>
            <person name="La Ragione R."/>
            <person name="Hildebrand F."/>
            <person name="Pallen M.J."/>
        </authorList>
    </citation>
    <scope>NUCLEOTIDE SEQUENCE</scope>
    <source>
        <strain evidence="2">ChiSjej4B22-8148</strain>
    </source>
</reference>
<keyword evidence="1" id="KW-0472">Membrane</keyword>
<gene>
    <name evidence="2" type="ORF">IAB31_05555</name>
</gene>
<evidence type="ECO:0000313" key="3">
    <source>
        <dbReference type="Proteomes" id="UP000886757"/>
    </source>
</evidence>